<reference evidence="5 6" key="1">
    <citation type="submission" date="2022-11" db="EMBL/GenBank/DDBJ databases">
        <title>Study of microbial diversity in lake waters.</title>
        <authorList>
            <person name="Zhang J."/>
        </authorList>
    </citation>
    <scope>NUCLEOTIDE SEQUENCE [LARGE SCALE GENOMIC DNA]</scope>
    <source>
        <strain evidence="5 6">DT12</strain>
    </source>
</reference>
<gene>
    <name evidence="5" type="ORF">OS242_03295</name>
</gene>
<feature type="domain" description="Copper amine oxidase-like N-terminal" evidence="3">
    <location>
        <begin position="293"/>
        <end position="349"/>
    </location>
</feature>
<dbReference type="Pfam" id="PF07833">
    <property type="entry name" value="Cu_amine_oxidN1"/>
    <property type="match status" value="1"/>
</dbReference>
<evidence type="ECO:0000313" key="5">
    <source>
        <dbReference type="EMBL" id="MCX7568987.1"/>
    </source>
</evidence>
<feature type="coiled-coil region" evidence="1">
    <location>
        <begin position="127"/>
        <end position="154"/>
    </location>
</feature>
<dbReference type="Pfam" id="PF13472">
    <property type="entry name" value="Lipase_GDSL_2"/>
    <property type="match status" value="1"/>
</dbReference>
<proteinExistence type="predicted"/>
<keyword evidence="1" id="KW-0175">Coiled coil</keyword>
<evidence type="ECO:0000259" key="3">
    <source>
        <dbReference type="Pfam" id="PF07833"/>
    </source>
</evidence>
<dbReference type="InterPro" id="IPR012854">
    <property type="entry name" value="Cu_amine_oxidase-like_N"/>
</dbReference>
<feature type="signal peptide" evidence="2">
    <location>
        <begin position="1"/>
        <end position="22"/>
    </location>
</feature>
<protein>
    <submittedName>
        <fullName evidence="5">GDSL-type esterase/lipase family protein</fullName>
    </submittedName>
</protein>
<dbReference type="SUPFAM" id="SSF52266">
    <property type="entry name" value="SGNH hydrolase"/>
    <property type="match status" value="1"/>
</dbReference>
<keyword evidence="6" id="KW-1185">Reference proteome</keyword>
<comment type="caution">
    <text evidence="5">The sequence shown here is derived from an EMBL/GenBank/DDBJ whole genome shotgun (WGS) entry which is preliminary data.</text>
</comment>
<dbReference type="EMBL" id="JAPMLT010000001">
    <property type="protein sequence ID" value="MCX7568987.1"/>
    <property type="molecule type" value="Genomic_DNA"/>
</dbReference>
<dbReference type="Proteomes" id="UP001208017">
    <property type="component" value="Unassembled WGS sequence"/>
</dbReference>
<accession>A0ABT3WZN9</accession>
<dbReference type="InterPro" id="IPR036514">
    <property type="entry name" value="SGNH_hydro_sf"/>
</dbReference>
<feature type="domain" description="SGNH hydrolase-type esterase" evidence="4">
    <location>
        <begin position="36"/>
        <end position="228"/>
    </location>
</feature>
<feature type="chain" id="PRO_5046311432" evidence="2">
    <location>
        <begin position="23"/>
        <end position="357"/>
    </location>
</feature>
<evidence type="ECO:0000256" key="2">
    <source>
        <dbReference type="SAM" id="SignalP"/>
    </source>
</evidence>
<dbReference type="SUPFAM" id="SSF55383">
    <property type="entry name" value="Copper amine oxidase, domain N"/>
    <property type="match status" value="1"/>
</dbReference>
<sequence length="357" mass="39714">MFVRALLLCLCLLLAGLSPAHAHMGSVLPEHVTYVAIGDSVSAGWGSPPVNGSRLNGYVSHLHRQLLLRGSSDLHNLGIPGLTSGQFLFLLEHWPELSQTIKKADLITLSVGGNDIIWTDHQSPGDVAKMREALTKYEENIEKILTDVRQLNEDARLFVLEVYNPFPVDDARHAQLAEWVIWVNESLAAAANQHDASVVPTASLFLKHENEYVNLKQNDIHPNNEGHTRIAEQISHALFGKFIPLLVQGDMNPTLLLDGKPKQLHAGLLYENGTVYVAADQLRQLYGPETIRQLRTRIGALWLRMNGKFVKLPSPVLLYGSEPYLPIRAVSESLGAKVYWVEDSRTINIVTRKDPAK</sequence>
<keyword evidence="2" id="KW-0732">Signal</keyword>
<evidence type="ECO:0000256" key="1">
    <source>
        <dbReference type="SAM" id="Coils"/>
    </source>
</evidence>
<dbReference type="InterPro" id="IPR013830">
    <property type="entry name" value="SGNH_hydro"/>
</dbReference>
<evidence type="ECO:0000259" key="4">
    <source>
        <dbReference type="Pfam" id="PF13472"/>
    </source>
</evidence>
<dbReference type="InterPro" id="IPR051532">
    <property type="entry name" value="Ester_Hydrolysis_Enzymes"/>
</dbReference>
<evidence type="ECO:0000313" key="6">
    <source>
        <dbReference type="Proteomes" id="UP001208017"/>
    </source>
</evidence>
<dbReference type="PANTHER" id="PTHR30383:SF27">
    <property type="entry name" value="SPORE GERMINATION LIPASE LIPC"/>
    <property type="match status" value="1"/>
</dbReference>
<dbReference type="PANTHER" id="PTHR30383">
    <property type="entry name" value="THIOESTERASE 1/PROTEASE 1/LYSOPHOSPHOLIPASE L1"/>
    <property type="match status" value="1"/>
</dbReference>
<dbReference type="RefSeq" id="WP_267150217.1">
    <property type="nucleotide sequence ID" value="NZ_JAPMLT010000001.1"/>
</dbReference>
<dbReference type="Gene3D" id="3.40.50.1110">
    <property type="entry name" value="SGNH hydrolase"/>
    <property type="match status" value="1"/>
</dbReference>
<organism evidence="5 6">
    <name type="scientific">Tumebacillus lacus</name>
    <dbReference type="NCBI Taxonomy" id="2995335"/>
    <lineage>
        <taxon>Bacteria</taxon>
        <taxon>Bacillati</taxon>
        <taxon>Bacillota</taxon>
        <taxon>Bacilli</taxon>
        <taxon>Bacillales</taxon>
        <taxon>Alicyclobacillaceae</taxon>
        <taxon>Tumebacillus</taxon>
    </lineage>
</organism>
<dbReference type="InterPro" id="IPR036582">
    <property type="entry name" value="Mao_N_sf"/>
</dbReference>
<name>A0ABT3WZN9_9BACL</name>